<evidence type="ECO:0000313" key="1">
    <source>
        <dbReference type="EMBL" id="CAD8522862.1"/>
    </source>
</evidence>
<dbReference type="EMBL" id="HBER01000818">
    <property type="protein sequence ID" value="CAD8522862.1"/>
    <property type="molecule type" value="Transcribed_RNA"/>
</dbReference>
<organism evidence="1">
    <name type="scientific">Calcidiscus leptoporus</name>
    <dbReference type="NCBI Taxonomy" id="127549"/>
    <lineage>
        <taxon>Eukaryota</taxon>
        <taxon>Haptista</taxon>
        <taxon>Haptophyta</taxon>
        <taxon>Prymnesiophyceae</taxon>
        <taxon>Coccolithales</taxon>
        <taxon>Calcidiscaceae</taxon>
        <taxon>Calcidiscus</taxon>
    </lineage>
</organism>
<protein>
    <submittedName>
        <fullName evidence="1">Uncharacterized protein</fullName>
    </submittedName>
</protein>
<accession>A0A7S0IJ35</accession>
<reference evidence="1" key="1">
    <citation type="submission" date="2021-01" db="EMBL/GenBank/DDBJ databases">
        <authorList>
            <person name="Corre E."/>
            <person name="Pelletier E."/>
            <person name="Niang G."/>
            <person name="Scheremetjew M."/>
            <person name="Finn R."/>
            <person name="Kale V."/>
            <person name="Holt S."/>
            <person name="Cochrane G."/>
            <person name="Meng A."/>
            <person name="Brown T."/>
            <person name="Cohen L."/>
        </authorList>
    </citation>
    <scope>NUCLEOTIDE SEQUENCE</scope>
    <source>
        <strain evidence="1">RCC1130</strain>
    </source>
</reference>
<gene>
    <name evidence="1" type="ORF">CLEP1334_LOCUS452</name>
</gene>
<sequence length="133" mass="14701">MLAVELAAQPLLNLTINPPCCSYVILDSLNRKDSPVVLKCKSTRQITLARAYVDYRVASRMSSYIVGKRGEPDDLVHFLRLDRTAQRSVHCTLLSAAPIFVACAVALNVSSTFALVELAWEPKCVDSCEKCKQ</sequence>
<dbReference type="AlphaFoldDB" id="A0A7S0IJ35"/>
<proteinExistence type="predicted"/>
<name>A0A7S0IJ35_9EUKA</name>